<proteinExistence type="predicted"/>
<dbReference type="EMBL" id="GBRH01252875">
    <property type="protein sequence ID" value="JAD45020.1"/>
    <property type="molecule type" value="Transcribed_RNA"/>
</dbReference>
<reference evidence="1" key="1">
    <citation type="submission" date="2014-09" db="EMBL/GenBank/DDBJ databases">
        <authorList>
            <person name="Magalhaes I.L.F."/>
            <person name="Oliveira U."/>
            <person name="Santos F.R."/>
            <person name="Vidigal T.H.D.A."/>
            <person name="Brescovit A.D."/>
            <person name="Santos A.J."/>
        </authorList>
    </citation>
    <scope>NUCLEOTIDE SEQUENCE</scope>
    <source>
        <tissue evidence="1">Shoot tissue taken approximately 20 cm above the soil surface</tissue>
    </source>
</reference>
<evidence type="ECO:0000313" key="1">
    <source>
        <dbReference type="EMBL" id="JAD45020.1"/>
    </source>
</evidence>
<organism evidence="1">
    <name type="scientific">Arundo donax</name>
    <name type="common">Giant reed</name>
    <name type="synonym">Donax arundinaceus</name>
    <dbReference type="NCBI Taxonomy" id="35708"/>
    <lineage>
        <taxon>Eukaryota</taxon>
        <taxon>Viridiplantae</taxon>
        <taxon>Streptophyta</taxon>
        <taxon>Embryophyta</taxon>
        <taxon>Tracheophyta</taxon>
        <taxon>Spermatophyta</taxon>
        <taxon>Magnoliopsida</taxon>
        <taxon>Liliopsida</taxon>
        <taxon>Poales</taxon>
        <taxon>Poaceae</taxon>
        <taxon>PACMAD clade</taxon>
        <taxon>Arundinoideae</taxon>
        <taxon>Arundineae</taxon>
        <taxon>Arundo</taxon>
    </lineage>
</organism>
<dbReference type="AlphaFoldDB" id="A0A0A9A7P3"/>
<protein>
    <submittedName>
        <fullName evidence="1">Uncharacterized protein</fullName>
    </submittedName>
</protein>
<accession>A0A0A9A7P3</accession>
<sequence length="28" mass="3260">MIGQNEMNVTRSKMIFVVVILRIRLGLK</sequence>
<reference evidence="1" key="2">
    <citation type="journal article" date="2015" name="Data Brief">
        <title>Shoot transcriptome of the giant reed, Arundo donax.</title>
        <authorList>
            <person name="Barrero R.A."/>
            <person name="Guerrero F.D."/>
            <person name="Moolhuijzen P."/>
            <person name="Goolsby J.A."/>
            <person name="Tidwell J."/>
            <person name="Bellgard S.E."/>
            <person name="Bellgard M.I."/>
        </authorList>
    </citation>
    <scope>NUCLEOTIDE SEQUENCE</scope>
    <source>
        <tissue evidence="1">Shoot tissue taken approximately 20 cm above the soil surface</tissue>
    </source>
</reference>
<name>A0A0A9A7P3_ARUDO</name>